<dbReference type="InterPro" id="IPR008927">
    <property type="entry name" value="6-PGluconate_DH-like_C_sf"/>
</dbReference>
<dbReference type="InterPro" id="IPR003710">
    <property type="entry name" value="ApbA"/>
</dbReference>
<evidence type="ECO:0000259" key="12">
    <source>
        <dbReference type="Pfam" id="PF02558"/>
    </source>
</evidence>
<comment type="function">
    <text evidence="1 11">Catalyzes the NADPH-dependent reduction of ketopantoate into pantoic acid.</text>
</comment>
<evidence type="ECO:0000256" key="5">
    <source>
        <dbReference type="ARBA" id="ARBA00019465"/>
    </source>
</evidence>
<evidence type="ECO:0000313" key="15">
    <source>
        <dbReference type="Proteomes" id="UP001519345"/>
    </source>
</evidence>
<dbReference type="Gene3D" id="1.10.1040.10">
    <property type="entry name" value="N-(1-d-carboxylethyl)-l-norvaline Dehydrogenase, domain 2"/>
    <property type="match status" value="1"/>
</dbReference>
<dbReference type="Pfam" id="PF02558">
    <property type="entry name" value="ApbA"/>
    <property type="match status" value="1"/>
</dbReference>
<proteinExistence type="inferred from homology"/>
<evidence type="ECO:0000313" key="14">
    <source>
        <dbReference type="EMBL" id="MBP1968204.1"/>
    </source>
</evidence>
<evidence type="ECO:0000256" key="9">
    <source>
        <dbReference type="ARBA" id="ARBA00032024"/>
    </source>
</evidence>
<dbReference type="InterPro" id="IPR013332">
    <property type="entry name" value="KPR_N"/>
</dbReference>
<evidence type="ECO:0000256" key="3">
    <source>
        <dbReference type="ARBA" id="ARBA00007870"/>
    </source>
</evidence>
<evidence type="ECO:0000259" key="13">
    <source>
        <dbReference type="Pfam" id="PF08546"/>
    </source>
</evidence>
<dbReference type="Gene3D" id="3.40.50.720">
    <property type="entry name" value="NAD(P)-binding Rossmann-like Domain"/>
    <property type="match status" value="1"/>
</dbReference>
<organism evidence="14 15">
    <name type="scientific">Virgibacillus natechei</name>
    <dbReference type="NCBI Taxonomy" id="1216297"/>
    <lineage>
        <taxon>Bacteria</taxon>
        <taxon>Bacillati</taxon>
        <taxon>Bacillota</taxon>
        <taxon>Bacilli</taxon>
        <taxon>Bacillales</taxon>
        <taxon>Bacillaceae</taxon>
        <taxon>Virgibacillus</taxon>
    </lineage>
</organism>
<feature type="domain" description="Ketopantoate reductase C-terminal" evidence="13">
    <location>
        <begin position="170"/>
        <end position="285"/>
    </location>
</feature>
<keyword evidence="8 11" id="KW-0560">Oxidoreductase</keyword>
<dbReference type="InterPro" id="IPR050838">
    <property type="entry name" value="Ketopantoate_reductase"/>
</dbReference>
<dbReference type="Pfam" id="PF08546">
    <property type="entry name" value="ApbA_C"/>
    <property type="match status" value="1"/>
</dbReference>
<evidence type="ECO:0000256" key="4">
    <source>
        <dbReference type="ARBA" id="ARBA00013014"/>
    </source>
</evidence>
<accession>A0ABS4IB94</accession>
<dbReference type="PANTHER" id="PTHR43765">
    <property type="entry name" value="2-DEHYDROPANTOATE 2-REDUCTASE-RELATED"/>
    <property type="match status" value="1"/>
</dbReference>
<comment type="similarity">
    <text evidence="3 11">Belongs to the ketopantoate reductase family.</text>
</comment>
<dbReference type="SUPFAM" id="SSF48179">
    <property type="entry name" value="6-phosphogluconate dehydrogenase C-terminal domain-like"/>
    <property type="match status" value="1"/>
</dbReference>
<evidence type="ECO:0000256" key="8">
    <source>
        <dbReference type="ARBA" id="ARBA00023002"/>
    </source>
</evidence>
<dbReference type="NCBIfam" id="TIGR00745">
    <property type="entry name" value="apbA_panE"/>
    <property type="match status" value="1"/>
</dbReference>
<protein>
    <recommendedName>
        <fullName evidence="5 11">2-dehydropantoate 2-reductase</fullName>
        <ecNumber evidence="4 11">1.1.1.169</ecNumber>
    </recommendedName>
    <alternativeName>
        <fullName evidence="9 11">Ketopantoate reductase</fullName>
    </alternativeName>
</protein>
<dbReference type="EC" id="1.1.1.169" evidence="4 11"/>
<dbReference type="PANTHER" id="PTHR43765:SF2">
    <property type="entry name" value="2-DEHYDROPANTOATE 2-REDUCTASE"/>
    <property type="match status" value="1"/>
</dbReference>
<name>A0ABS4IB94_9BACI</name>
<evidence type="ECO:0000256" key="10">
    <source>
        <dbReference type="ARBA" id="ARBA00048793"/>
    </source>
</evidence>
<comment type="pathway">
    <text evidence="2 11">Cofactor biosynthesis; (R)-pantothenate biosynthesis; (R)-pantoate from 3-methyl-2-oxobutanoate: step 2/2.</text>
</comment>
<dbReference type="InterPro" id="IPR013328">
    <property type="entry name" value="6PGD_dom2"/>
</dbReference>
<dbReference type="EMBL" id="JAGGKX010000001">
    <property type="protein sequence ID" value="MBP1968204.1"/>
    <property type="molecule type" value="Genomic_DNA"/>
</dbReference>
<evidence type="ECO:0000256" key="2">
    <source>
        <dbReference type="ARBA" id="ARBA00004994"/>
    </source>
</evidence>
<reference evidence="14 15" key="1">
    <citation type="submission" date="2021-03" db="EMBL/GenBank/DDBJ databases">
        <title>Genomic Encyclopedia of Type Strains, Phase IV (KMG-IV): sequencing the most valuable type-strain genomes for metagenomic binning, comparative biology and taxonomic classification.</title>
        <authorList>
            <person name="Goeker M."/>
        </authorList>
    </citation>
    <scope>NUCLEOTIDE SEQUENCE [LARGE SCALE GENOMIC DNA]</scope>
    <source>
        <strain evidence="14 15">DSM 25609</strain>
    </source>
</reference>
<evidence type="ECO:0000256" key="11">
    <source>
        <dbReference type="RuleBase" id="RU362068"/>
    </source>
</evidence>
<sequence length="292" mass="32408">MNIGIIGGGAIGLLISSYLSIEHNVRLYVRRNEQKQKLNEHGLFLSGSVALLPTKALLMEEMEKEDCLIICVKQSHIPSILSTISTGNEQTPLIFLQNGMSHIDLIRNKTQPVLVGVTEHGAIRVNDHTVQHTGKGRIKLASFHDRGFHFKELTCELNQANFPFDMTENWSQLLAEKVIVNAVINPLTALFNIRNGDLVTNGYLNKLAKALCKEAALVLDLDVSVQWNRVEEIARKTGGNISSMLKDIKENQKTEIEAISGYIISIADIPVPNTLFVYDSIKALEQKKGIKA</sequence>
<evidence type="ECO:0000256" key="6">
    <source>
        <dbReference type="ARBA" id="ARBA00022655"/>
    </source>
</evidence>
<dbReference type="GO" id="GO:0008677">
    <property type="term" value="F:2-dehydropantoate 2-reductase activity"/>
    <property type="evidence" value="ECO:0007669"/>
    <property type="project" value="UniProtKB-EC"/>
</dbReference>
<gene>
    <name evidence="14" type="ORF">J2Z83_000296</name>
</gene>
<keyword evidence="7 11" id="KW-0521">NADP</keyword>
<keyword evidence="15" id="KW-1185">Reference proteome</keyword>
<feature type="domain" description="Ketopantoate reductase N-terminal" evidence="12">
    <location>
        <begin position="3"/>
        <end position="143"/>
    </location>
</feature>
<dbReference type="InterPro" id="IPR013752">
    <property type="entry name" value="KPA_reductase"/>
</dbReference>
<keyword evidence="6 11" id="KW-0566">Pantothenate biosynthesis</keyword>
<evidence type="ECO:0000256" key="7">
    <source>
        <dbReference type="ARBA" id="ARBA00022857"/>
    </source>
</evidence>
<evidence type="ECO:0000256" key="1">
    <source>
        <dbReference type="ARBA" id="ARBA00002919"/>
    </source>
</evidence>
<dbReference type="RefSeq" id="WP_209461434.1">
    <property type="nucleotide sequence ID" value="NZ_CP110224.1"/>
</dbReference>
<dbReference type="Proteomes" id="UP001519345">
    <property type="component" value="Unassembled WGS sequence"/>
</dbReference>
<dbReference type="InterPro" id="IPR036291">
    <property type="entry name" value="NAD(P)-bd_dom_sf"/>
</dbReference>
<dbReference type="SUPFAM" id="SSF51735">
    <property type="entry name" value="NAD(P)-binding Rossmann-fold domains"/>
    <property type="match status" value="1"/>
</dbReference>
<comment type="caution">
    <text evidence="14">The sequence shown here is derived from an EMBL/GenBank/DDBJ whole genome shotgun (WGS) entry which is preliminary data.</text>
</comment>
<comment type="catalytic activity">
    <reaction evidence="10 11">
        <text>(R)-pantoate + NADP(+) = 2-dehydropantoate + NADPH + H(+)</text>
        <dbReference type="Rhea" id="RHEA:16233"/>
        <dbReference type="ChEBI" id="CHEBI:11561"/>
        <dbReference type="ChEBI" id="CHEBI:15378"/>
        <dbReference type="ChEBI" id="CHEBI:15980"/>
        <dbReference type="ChEBI" id="CHEBI:57783"/>
        <dbReference type="ChEBI" id="CHEBI:58349"/>
        <dbReference type="EC" id="1.1.1.169"/>
    </reaction>
</comment>